<reference evidence="2 3" key="1">
    <citation type="submission" date="2023-07" db="EMBL/GenBank/DDBJ databases">
        <title>Comparative genomics of wheat-associated soil bacteria to identify genetic determinants of phenazine resistance.</title>
        <authorList>
            <person name="Mouncey N."/>
        </authorList>
    </citation>
    <scope>NUCLEOTIDE SEQUENCE [LARGE SCALE GENOMIC DNA]</scope>
    <source>
        <strain evidence="2 3">V3I3</strain>
    </source>
</reference>
<feature type="transmembrane region" description="Helical" evidence="1">
    <location>
        <begin position="18"/>
        <end position="38"/>
    </location>
</feature>
<proteinExistence type="predicted"/>
<keyword evidence="3" id="KW-1185">Reference proteome</keyword>
<evidence type="ECO:0000313" key="3">
    <source>
        <dbReference type="Proteomes" id="UP001239083"/>
    </source>
</evidence>
<dbReference type="RefSeq" id="WP_307041697.1">
    <property type="nucleotide sequence ID" value="NZ_JAUSYY010000001.1"/>
</dbReference>
<protein>
    <submittedName>
        <fullName evidence="2">Uncharacterized protein</fullName>
    </submittedName>
</protein>
<gene>
    <name evidence="2" type="ORF">QFZ26_001999</name>
</gene>
<comment type="caution">
    <text evidence="2">The sequence shown here is derived from an EMBL/GenBank/DDBJ whole genome shotgun (WGS) entry which is preliminary data.</text>
</comment>
<name>A0ABU0RBP1_9MICO</name>
<accession>A0ABU0RBP1</accession>
<dbReference type="EMBL" id="JAUSYY010000001">
    <property type="protein sequence ID" value="MDQ0894444.1"/>
    <property type="molecule type" value="Genomic_DNA"/>
</dbReference>
<keyword evidence="1" id="KW-0472">Membrane</keyword>
<evidence type="ECO:0000256" key="1">
    <source>
        <dbReference type="SAM" id="Phobius"/>
    </source>
</evidence>
<organism evidence="2 3">
    <name type="scientific">Agromyces ramosus</name>
    <dbReference type="NCBI Taxonomy" id="33879"/>
    <lineage>
        <taxon>Bacteria</taxon>
        <taxon>Bacillati</taxon>
        <taxon>Actinomycetota</taxon>
        <taxon>Actinomycetes</taxon>
        <taxon>Micrococcales</taxon>
        <taxon>Microbacteriaceae</taxon>
        <taxon>Agromyces</taxon>
    </lineage>
</organism>
<keyword evidence="1" id="KW-0812">Transmembrane</keyword>
<evidence type="ECO:0000313" key="2">
    <source>
        <dbReference type="EMBL" id="MDQ0894444.1"/>
    </source>
</evidence>
<keyword evidence="1" id="KW-1133">Transmembrane helix</keyword>
<sequence>MRDIDWSDATTFDWVVELWIPLALGIATVVVAVAAVRASSRAGQLAEKVEMVRIEEESRRVDENRRQRVLDMAQTEARLLWTWFDLELSSFWRFQRPTPEPERDPAIAKRAAQAALAHSFVPGARAMFEITEFDIRNRHADLPADEVDEFGTEHASPEAEAITQTRDERTLGRIHDWALDPFEAAGRVEAELEMTRMQPAFYLASAGR</sequence>
<dbReference type="Proteomes" id="UP001239083">
    <property type="component" value="Unassembled WGS sequence"/>
</dbReference>